<evidence type="ECO:0000256" key="3">
    <source>
        <dbReference type="ARBA" id="ARBA00022801"/>
    </source>
</evidence>
<dbReference type="Gene3D" id="3.40.50.300">
    <property type="entry name" value="P-loop containing nucleotide triphosphate hydrolases"/>
    <property type="match status" value="1"/>
</dbReference>
<dbReference type="SUPFAM" id="SSF52540">
    <property type="entry name" value="P-loop containing nucleoside triphosphate hydrolases"/>
    <property type="match status" value="1"/>
</dbReference>
<proteinExistence type="predicted"/>
<dbReference type="AlphaFoldDB" id="A0A3P7IC46"/>
<evidence type="ECO:0000313" key="10">
    <source>
        <dbReference type="Proteomes" id="UP000270094"/>
    </source>
</evidence>
<keyword evidence="3" id="KW-0378">Hydrolase</keyword>
<evidence type="ECO:0000256" key="6">
    <source>
        <dbReference type="PROSITE-ProRule" id="PRU00552"/>
    </source>
</evidence>
<evidence type="ECO:0000259" key="8">
    <source>
        <dbReference type="PROSITE" id="PS51195"/>
    </source>
</evidence>
<dbReference type="Pfam" id="PF00270">
    <property type="entry name" value="DEAD"/>
    <property type="match status" value="1"/>
</dbReference>
<dbReference type="GO" id="GO:0016787">
    <property type="term" value="F:hydrolase activity"/>
    <property type="evidence" value="ECO:0007669"/>
    <property type="project" value="UniProtKB-KW"/>
</dbReference>
<dbReference type="PANTHER" id="PTHR47959:SF1">
    <property type="entry name" value="ATP-DEPENDENT RNA HELICASE DBPA"/>
    <property type="match status" value="1"/>
</dbReference>
<keyword evidence="4" id="KW-0347">Helicase</keyword>
<accession>A0A3P7IC46</accession>
<dbReference type="InterPro" id="IPR014001">
    <property type="entry name" value="Helicase_ATP-bd"/>
</dbReference>
<keyword evidence="2" id="KW-0547">Nucleotide-binding</keyword>
<dbReference type="EMBL" id="UYYB01004567">
    <property type="protein sequence ID" value="VDM67096.1"/>
    <property type="molecule type" value="Genomic_DNA"/>
</dbReference>
<organism evidence="9 10">
    <name type="scientific">Strongylus vulgaris</name>
    <name type="common">Blood worm</name>
    <dbReference type="NCBI Taxonomy" id="40348"/>
    <lineage>
        <taxon>Eukaryota</taxon>
        <taxon>Metazoa</taxon>
        <taxon>Ecdysozoa</taxon>
        <taxon>Nematoda</taxon>
        <taxon>Chromadorea</taxon>
        <taxon>Rhabditida</taxon>
        <taxon>Rhabditina</taxon>
        <taxon>Rhabditomorpha</taxon>
        <taxon>Strongyloidea</taxon>
        <taxon>Strongylidae</taxon>
        <taxon>Strongylus</taxon>
    </lineage>
</organism>
<evidence type="ECO:0000256" key="5">
    <source>
        <dbReference type="ARBA" id="ARBA00022840"/>
    </source>
</evidence>
<dbReference type="GO" id="GO:0003724">
    <property type="term" value="F:RNA helicase activity"/>
    <property type="evidence" value="ECO:0007669"/>
    <property type="project" value="UniProtKB-EC"/>
</dbReference>
<dbReference type="GO" id="GO:0005524">
    <property type="term" value="F:ATP binding"/>
    <property type="evidence" value="ECO:0007669"/>
    <property type="project" value="UniProtKB-KW"/>
</dbReference>
<evidence type="ECO:0000313" key="9">
    <source>
        <dbReference type="EMBL" id="VDM67096.1"/>
    </source>
</evidence>
<dbReference type="OrthoDB" id="7848262at2759"/>
<dbReference type="PROSITE" id="PS00039">
    <property type="entry name" value="DEAD_ATP_HELICASE"/>
    <property type="match status" value="1"/>
</dbReference>
<reference evidence="9 10" key="1">
    <citation type="submission" date="2018-11" db="EMBL/GenBank/DDBJ databases">
        <authorList>
            <consortium name="Pathogen Informatics"/>
        </authorList>
    </citation>
    <scope>NUCLEOTIDE SEQUENCE [LARGE SCALE GENOMIC DNA]</scope>
</reference>
<dbReference type="InterPro" id="IPR000629">
    <property type="entry name" value="RNA-helicase_DEAD-box_CS"/>
</dbReference>
<feature type="short sequence motif" description="Q motif" evidence="6">
    <location>
        <begin position="22"/>
        <end position="50"/>
    </location>
</feature>
<evidence type="ECO:0000256" key="2">
    <source>
        <dbReference type="ARBA" id="ARBA00022741"/>
    </source>
</evidence>
<dbReference type="SMART" id="SM00487">
    <property type="entry name" value="DEXDc"/>
    <property type="match status" value="1"/>
</dbReference>
<evidence type="ECO:0000256" key="1">
    <source>
        <dbReference type="ARBA" id="ARBA00012552"/>
    </source>
</evidence>
<gene>
    <name evidence="9" type="ORF">SVUK_LOCUS2094</name>
</gene>
<protein>
    <recommendedName>
        <fullName evidence="1">RNA helicase</fullName>
        <ecNumber evidence="1">3.6.4.13</ecNumber>
    </recommendedName>
</protein>
<evidence type="ECO:0000256" key="4">
    <source>
        <dbReference type="ARBA" id="ARBA00022806"/>
    </source>
</evidence>
<keyword evidence="5" id="KW-0067">ATP-binding</keyword>
<dbReference type="InterPro" id="IPR011545">
    <property type="entry name" value="DEAD/DEAH_box_helicase_dom"/>
</dbReference>
<feature type="domain" description="Helicase ATP-binding" evidence="7">
    <location>
        <begin position="53"/>
        <end position="222"/>
    </location>
</feature>
<keyword evidence="10" id="KW-1185">Reference proteome</keyword>
<dbReference type="InterPro" id="IPR027417">
    <property type="entry name" value="P-loop_NTPase"/>
</dbReference>
<dbReference type="PANTHER" id="PTHR47959">
    <property type="entry name" value="ATP-DEPENDENT RNA HELICASE RHLE-RELATED"/>
    <property type="match status" value="1"/>
</dbReference>
<sequence length="270" mass="29929">MEFQEIIEVDGSQRTDDVKCDGTFESLMISPSTIANLKSNGYRVPSPIQMKAIPTGLAGIDMLVQAKSGTGKTLVFAILAVENLNLQSDVVQKMIIAPTREIATQIKDVITKIAHFKTRIAVLVGGNPVHLDVQALKRGVHIVVGTTGRICQMVQNGNLNMENIDLFILDEADKLMEECFQKDINYLFSTLPPSRQVAVFSATYPRNLDQLLCKFMREASLVRLNSDDVQLIGIKQYVAICDGMVLDCLVRLLNTVQFSQALVFCNLHQQ</sequence>
<dbReference type="PROSITE" id="PS51192">
    <property type="entry name" value="HELICASE_ATP_BIND_1"/>
    <property type="match status" value="1"/>
</dbReference>
<dbReference type="InterPro" id="IPR014014">
    <property type="entry name" value="RNA_helicase_DEAD_Q_motif"/>
</dbReference>
<dbReference type="EC" id="3.6.4.13" evidence="1"/>
<name>A0A3P7IC46_STRVU</name>
<dbReference type="Proteomes" id="UP000270094">
    <property type="component" value="Unassembled WGS sequence"/>
</dbReference>
<dbReference type="GO" id="GO:0005829">
    <property type="term" value="C:cytosol"/>
    <property type="evidence" value="ECO:0007669"/>
    <property type="project" value="TreeGrafter"/>
</dbReference>
<dbReference type="InterPro" id="IPR050079">
    <property type="entry name" value="DEAD_box_RNA_helicase"/>
</dbReference>
<evidence type="ECO:0000259" key="7">
    <source>
        <dbReference type="PROSITE" id="PS51192"/>
    </source>
</evidence>
<dbReference type="PROSITE" id="PS51195">
    <property type="entry name" value="Q_MOTIF"/>
    <property type="match status" value="1"/>
</dbReference>
<dbReference type="GO" id="GO:0003676">
    <property type="term" value="F:nucleic acid binding"/>
    <property type="evidence" value="ECO:0007669"/>
    <property type="project" value="InterPro"/>
</dbReference>
<feature type="domain" description="DEAD-box RNA helicase Q" evidence="8">
    <location>
        <begin position="22"/>
        <end position="50"/>
    </location>
</feature>